<accession>A0A4S2MP43</accession>
<evidence type="ECO:0000256" key="9">
    <source>
        <dbReference type="ARBA" id="ARBA00023136"/>
    </source>
</evidence>
<keyword evidence="8 11" id="KW-0503">Monooxygenase</keyword>
<keyword evidence="14" id="KW-1185">Reference proteome</keyword>
<comment type="similarity">
    <text evidence="3 11">Belongs to the cytochrome P450 family.</text>
</comment>
<dbReference type="PANTHER" id="PTHR24304">
    <property type="entry name" value="CYTOCHROME P450 FAMILY 7"/>
    <property type="match status" value="1"/>
</dbReference>
<evidence type="ECO:0000256" key="8">
    <source>
        <dbReference type="ARBA" id="ARBA00023033"/>
    </source>
</evidence>
<dbReference type="FunFam" id="1.10.630.10:FF:000033">
    <property type="entry name" value="14-alpha sterol demethylase"/>
    <property type="match status" value="1"/>
</dbReference>
<name>A0A4S2MP43_9PEZI</name>
<evidence type="ECO:0000256" key="3">
    <source>
        <dbReference type="ARBA" id="ARBA00010617"/>
    </source>
</evidence>
<dbReference type="InterPro" id="IPR017972">
    <property type="entry name" value="Cyt_P450_CS"/>
</dbReference>
<dbReference type="Gene3D" id="1.10.630.10">
    <property type="entry name" value="Cytochrome P450"/>
    <property type="match status" value="1"/>
</dbReference>
<dbReference type="PRINTS" id="PR00385">
    <property type="entry name" value="P450"/>
</dbReference>
<dbReference type="InterPro" id="IPR050529">
    <property type="entry name" value="CYP450_sterol_14alpha_dmase"/>
</dbReference>
<evidence type="ECO:0000256" key="11">
    <source>
        <dbReference type="RuleBase" id="RU000461"/>
    </source>
</evidence>
<evidence type="ECO:0000256" key="10">
    <source>
        <dbReference type="PIRSR" id="PIRSR602403-1"/>
    </source>
</evidence>
<evidence type="ECO:0000256" key="5">
    <source>
        <dbReference type="ARBA" id="ARBA00022723"/>
    </source>
</evidence>
<organism evidence="13 14">
    <name type="scientific">Ascodesmis nigricans</name>
    <dbReference type="NCBI Taxonomy" id="341454"/>
    <lineage>
        <taxon>Eukaryota</taxon>
        <taxon>Fungi</taxon>
        <taxon>Dikarya</taxon>
        <taxon>Ascomycota</taxon>
        <taxon>Pezizomycotina</taxon>
        <taxon>Pezizomycetes</taxon>
        <taxon>Pezizales</taxon>
        <taxon>Ascodesmidaceae</taxon>
        <taxon>Ascodesmis</taxon>
    </lineage>
</organism>
<comment type="subcellular location">
    <subcellularLocation>
        <location evidence="2">Membrane</location>
    </subcellularLocation>
</comment>
<dbReference type="InParanoid" id="A0A4S2MP43"/>
<dbReference type="GO" id="GO:0005506">
    <property type="term" value="F:iron ion binding"/>
    <property type="evidence" value="ECO:0007669"/>
    <property type="project" value="InterPro"/>
</dbReference>
<dbReference type="InterPro" id="IPR036396">
    <property type="entry name" value="Cyt_P450_sf"/>
</dbReference>
<dbReference type="FunCoup" id="A0A4S2MP43">
    <property type="interactions" value="539"/>
</dbReference>
<dbReference type="InterPro" id="IPR001128">
    <property type="entry name" value="Cyt_P450"/>
</dbReference>
<proteinExistence type="inferred from homology"/>
<evidence type="ECO:0000256" key="6">
    <source>
        <dbReference type="ARBA" id="ARBA00023002"/>
    </source>
</evidence>
<dbReference type="PANTHER" id="PTHR24304:SF2">
    <property type="entry name" value="24-HYDROXYCHOLESTEROL 7-ALPHA-HYDROXYLASE"/>
    <property type="match status" value="1"/>
</dbReference>
<keyword evidence="7 10" id="KW-0408">Iron</keyword>
<sequence length="522" mass="59164">MGVLSTLAQPLQPVLLELSALPTPLYVLILGSAILVFAVVANVLQQILLRDPKKPPVVFHYFPWIGSTVAYGMDPYRFFGDNQKKYGDVFTYVMLGRNMTVCLGPHGNEMVFNAKLSEVSAEEVYTNLTTPVFGEGVVYDCPNHRLMEQKKFMKFGLTTETFRSYVPLIVEQVEDYIKKSPFFKGPKGTASLSKIIPEITIFTASRTLQGKEVRDALNGSFAADLHDLDMGFNPMNFLMPGIPTPGNRRRDIAQRKMARFYMDVIQRRREDPEQSKDKSDMVWNLMDRKYKDGTPVTDRDVAHMMIALLMAGQHTSMATTMWIILHLAHQPKLLEQLWQEQLSVLGNPPRPLAYEDLSRLPLHNNVIKEVLRLHPPLHSIMRKVKSPLVVRGTPYTIPSTHYVLAAPGASARDSRYFKNPSIFDPSRWETQTNGAADENEEMHDFGFGMISKGTQSPYLPFGAGRHRCIGEQFANVQLGTILATWVRLFEMELPGEFPEVDYTSMIAMAKAPAEVVWRKRDY</sequence>
<reference evidence="13 14" key="1">
    <citation type="submission" date="2019-04" db="EMBL/GenBank/DDBJ databases">
        <title>Comparative genomics and transcriptomics to analyze fruiting body development in filamentous ascomycetes.</title>
        <authorList>
            <consortium name="DOE Joint Genome Institute"/>
            <person name="Lutkenhaus R."/>
            <person name="Traeger S."/>
            <person name="Breuer J."/>
            <person name="Kuo A."/>
            <person name="Lipzen A."/>
            <person name="Pangilinan J."/>
            <person name="Dilworth D."/>
            <person name="Sandor L."/>
            <person name="Poggeler S."/>
            <person name="Barry K."/>
            <person name="Grigoriev I.V."/>
            <person name="Nowrousian M."/>
        </authorList>
    </citation>
    <scope>NUCLEOTIDE SEQUENCE [LARGE SCALE GENOMIC DNA]</scope>
    <source>
        <strain evidence="13 14">CBS 389.68</strain>
    </source>
</reference>
<dbReference type="GO" id="GO:0020037">
    <property type="term" value="F:heme binding"/>
    <property type="evidence" value="ECO:0007669"/>
    <property type="project" value="InterPro"/>
</dbReference>
<dbReference type="PRINTS" id="PR00465">
    <property type="entry name" value="EP450IV"/>
</dbReference>
<keyword evidence="13" id="KW-0808">Transferase</keyword>
<dbReference type="SUPFAM" id="SSF48264">
    <property type="entry name" value="Cytochrome P450"/>
    <property type="match status" value="1"/>
</dbReference>
<dbReference type="PROSITE" id="PS00086">
    <property type="entry name" value="CYTOCHROME_P450"/>
    <property type="match status" value="1"/>
</dbReference>
<dbReference type="AlphaFoldDB" id="A0A4S2MP43"/>
<keyword evidence="12" id="KW-0812">Transmembrane</keyword>
<dbReference type="InterPro" id="IPR002403">
    <property type="entry name" value="Cyt_P450_E_grp-IV"/>
</dbReference>
<evidence type="ECO:0000313" key="14">
    <source>
        <dbReference type="Proteomes" id="UP000298138"/>
    </source>
</evidence>
<dbReference type="OrthoDB" id="1055148at2759"/>
<gene>
    <name evidence="13" type="ORF">EX30DRAFT_321934</name>
</gene>
<dbReference type="GO" id="GO:0032259">
    <property type="term" value="P:methylation"/>
    <property type="evidence" value="ECO:0007669"/>
    <property type="project" value="UniProtKB-KW"/>
</dbReference>
<keyword evidence="4 10" id="KW-0349">Heme</keyword>
<keyword evidence="13" id="KW-0489">Methyltransferase</keyword>
<evidence type="ECO:0000313" key="13">
    <source>
        <dbReference type="EMBL" id="TGZ78920.1"/>
    </source>
</evidence>
<keyword evidence="6 11" id="KW-0560">Oxidoreductase</keyword>
<keyword evidence="9 12" id="KW-0472">Membrane</keyword>
<feature type="binding site" description="axial binding residue" evidence="10">
    <location>
        <position position="468"/>
    </location>
    <ligand>
        <name>heme</name>
        <dbReference type="ChEBI" id="CHEBI:30413"/>
    </ligand>
    <ligandPart>
        <name>Fe</name>
        <dbReference type="ChEBI" id="CHEBI:18248"/>
    </ligandPart>
</feature>
<protein>
    <submittedName>
        <fullName evidence="13">Lanosterol 14-alpha-demethylase</fullName>
    </submittedName>
</protein>
<dbReference type="Proteomes" id="UP000298138">
    <property type="component" value="Unassembled WGS sequence"/>
</dbReference>
<dbReference type="STRING" id="341454.A0A4S2MP43"/>
<comment type="cofactor">
    <cofactor evidence="1 10">
        <name>heme</name>
        <dbReference type="ChEBI" id="CHEBI:30413"/>
    </cofactor>
</comment>
<dbReference type="Pfam" id="PF00067">
    <property type="entry name" value="p450"/>
    <property type="match status" value="1"/>
</dbReference>
<evidence type="ECO:0000256" key="4">
    <source>
        <dbReference type="ARBA" id="ARBA00022617"/>
    </source>
</evidence>
<evidence type="ECO:0000256" key="2">
    <source>
        <dbReference type="ARBA" id="ARBA00004370"/>
    </source>
</evidence>
<feature type="transmembrane region" description="Helical" evidence="12">
    <location>
        <begin position="25"/>
        <end position="44"/>
    </location>
</feature>
<keyword evidence="12" id="KW-1133">Transmembrane helix</keyword>
<evidence type="ECO:0000256" key="1">
    <source>
        <dbReference type="ARBA" id="ARBA00001971"/>
    </source>
</evidence>
<dbReference type="GO" id="GO:0016020">
    <property type="term" value="C:membrane"/>
    <property type="evidence" value="ECO:0007669"/>
    <property type="project" value="UniProtKB-SubCell"/>
</dbReference>
<dbReference type="EMBL" id="ML220136">
    <property type="protein sequence ID" value="TGZ78920.1"/>
    <property type="molecule type" value="Genomic_DNA"/>
</dbReference>
<keyword evidence="5 10" id="KW-0479">Metal-binding</keyword>
<dbReference type="CDD" id="cd11042">
    <property type="entry name" value="CYP51-like"/>
    <property type="match status" value="1"/>
</dbReference>
<dbReference type="GO" id="GO:0008168">
    <property type="term" value="F:methyltransferase activity"/>
    <property type="evidence" value="ECO:0007669"/>
    <property type="project" value="UniProtKB-KW"/>
</dbReference>
<dbReference type="GO" id="GO:0008398">
    <property type="term" value="F:sterol 14-demethylase activity"/>
    <property type="evidence" value="ECO:0007669"/>
    <property type="project" value="UniProtKB-ARBA"/>
</dbReference>
<evidence type="ECO:0000256" key="7">
    <source>
        <dbReference type="ARBA" id="ARBA00023004"/>
    </source>
</evidence>
<evidence type="ECO:0000256" key="12">
    <source>
        <dbReference type="SAM" id="Phobius"/>
    </source>
</evidence>